<keyword evidence="1" id="KW-0472">Membrane</keyword>
<keyword evidence="1" id="KW-1133">Transmembrane helix</keyword>
<evidence type="ECO:0000256" key="1">
    <source>
        <dbReference type="SAM" id="Phobius"/>
    </source>
</evidence>
<evidence type="ECO:0000313" key="3">
    <source>
        <dbReference type="Proteomes" id="UP000632377"/>
    </source>
</evidence>
<sequence length="177" mass="19912">MNSRSKVVTGSILVLAGGLTLIGNLQLLNENFVLPIMGAAFLFVYFILGARKNYRNIGFLIPGIILPGLQILKFADDYKVSEKTEILTVFGVLGASFLAIYFIHSFWYKEISKGQRNWPLYVSIILFVFGGITYAVEYFNWSFGMVIINNIWPGVLIIVGARMLYKAIKGNKEKINE</sequence>
<name>A0ABS1TD76_9CLOT</name>
<dbReference type="EMBL" id="JAESWC010000014">
    <property type="protein sequence ID" value="MBL4937314.1"/>
    <property type="molecule type" value="Genomic_DNA"/>
</dbReference>
<feature type="transmembrane region" description="Helical" evidence="1">
    <location>
        <begin position="57"/>
        <end position="75"/>
    </location>
</feature>
<reference evidence="2 3" key="1">
    <citation type="submission" date="2021-01" db="EMBL/GenBank/DDBJ databases">
        <title>Genome public.</title>
        <authorList>
            <person name="Liu C."/>
            <person name="Sun Q."/>
        </authorList>
    </citation>
    <scope>NUCLEOTIDE SEQUENCE [LARGE SCALE GENOMIC DNA]</scope>
    <source>
        <strain evidence="2 3">YIM B02515</strain>
    </source>
</reference>
<keyword evidence="3" id="KW-1185">Reference proteome</keyword>
<feature type="transmembrane region" description="Helical" evidence="1">
    <location>
        <begin position="7"/>
        <end position="26"/>
    </location>
</feature>
<feature type="transmembrane region" description="Helical" evidence="1">
    <location>
        <begin position="32"/>
        <end position="50"/>
    </location>
</feature>
<dbReference type="RefSeq" id="WP_202750068.1">
    <property type="nucleotide sequence ID" value="NZ_JAESWC010000014.1"/>
</dbReference>
<accession>A0ABS1TD76</accession>
<feature type="transmembrane region" description="Helical" evidence="1">
    <location>
        <begin position="118"/>
        <end position="136"/>
    </location>
</feature>
<gene>
    <name evidence="2" type="ORF">JK636_16415</name>
</gene>
<feature type="transmembrane region" description="Helical" evidence="1">
    <location>
        <begin position="87"/>
        <end position="106"/>
    </location>
</feature>
<evidence type="ECO:0008006" key="4">
    <source>
        <dbReference type="Google" id="ProtNLM"/>
    </source>
</evidence>
<keyword evidence="1" id="KW-0812">Transmembrane</keyword>
<evidence type="ECO:0000313" key="2">
    <source>
        <dbReference type="EMBL" id="MBL4937314.1"/>
    </source>
</evidence>
<organism evidence="2 3">
    <name type="scientific">Clostridium rhizosphaerae</name>
    <dbReference type="NCBI Taxonomy" id="2803861"/>
    <lineage>
        <taxon>Bacteria</taxon>
        <taxon>Bacillati</taxon>
        <taxon>Bacillota</taxon>
        <taxon>Clostridia</taxon>
        <taxon>Eubacteriales</taxon>
        <taxon>Clostridiaceae</taxon>
        <taxon>Clostridium</taxon>
    </lineage>
</organism>
<comment type="caution">
    <text evidence="2">The sequence shown here is derived from an EMBL/GenBank/DDBJ whole genome shotgun (WGS) entry which is preliminary data.</text>
</comment>
<proteinExistence type="predicted"/>
<protein>
    <recommendedName>
        <fullName evidence="4">DUF5668 domain-containing protein</fullName>
    </recommendedName>
</protein>
<dbReference type="Proteomes" id="UP000632377">
    <property type="component" value="Unassembled WGS sequence"/>
</dbReference>
<feature type="transmembrane region" description="Helical" evidence="1">
    <location>
        <begin position="142"/>
        <end position="165"/>
    </location>
</feature>